<keyword evidence="11 13" id="KW-0786">Thiamine pyrophosphate</keyword>
<feature type="domain" description="Thiamine pyrophosphate enzyme central" evidence="15">
    <location>
        <begin position="223"/>
        <end position="356"/>
    </location>
</feature>
<evidence type="ECO:0000313" key="18">
    <source>
        <dbReference type="EMBL" id="CAB4949500.1"/>
    </source>
</evidence>
<evidence type="ECO:0000256" key="9">
    <source>
        <dbReference type="ARBA" id="ARBA00022723"/>
    </source>
</evidence>
<comment type="similarity">
    <text evidence="5 13">Belongs to the TPP enzyme family.</text>
</comment>
<dbReference type="NCBIfam" id="TIGR00118">
    <property type="entry name" value="acolac_lg"/>
    <property type="match status" value="1"/>
</dbReference>
<dbReference type="InterPro" id="IPR045229">
    <property type="entry name" value="TPP_enz"/>
</dbReference>
<dbReference type="AlphaFoldDB" id="A0A6J7K0G9"/>
<dbReference type="InterPro" id="IPR029061">
    <property type="entry name" value="THDP-binding"/>
</dbReference>
<evidence type="ECO:0000256" key="11">
    <source>
        <dbReference type="ARBA" id="ARBA00023052"/>
    </source>
</evidence>
<dbReference type="PANTHER" id="PTHR18968:SF13">
    <property type="entry name" value="ACETOLACTATE SYNTHASE CATALYTIC SUBUNIT, MITOCHONDRIAL"/>
    <property type="match status" value="1"/>
</dbReference>
<accession>A0A6J7K0G9</accession>
<dbReference type="SUPFAM" id="SSF52467">
    <property type="entry name" value="DHS-like NAD/FAD-binding domain"/>
    <property type="match status" value="1"/>
</dbReference>
<keyword evidence="12" id="KW-0100">Branched-chain amino acid biosynthesis</keyword>
<evidence type="ECO:0000256" key="4">
    <source>
        <dbReference type="ARBA" id="ARBA00005025"/>
    </source>
</evidence>
<evidence type="ECO:0000256" key="6">
    <source>
        <dbReference type="ARBA" id="ARBA00013145"/>
    </source>
</evidence>
<dbReference type="GO" id="GO:0050660">
    <property type="term" value="F:flavin adenine dinucleotide binding"/>
    <property type="evidence" value="ECO:0007669"/>
    <property type="project" value="InterPro"/>
</dbReference>
<dbReference type="FunFam" id="3.40.50.1220:FF:000008">
    <property type="entry name" value="Acetolactate synthase"/>
    <property type="match status" value="1"/>
</dbReference>
<evidence type="ECO:0000256" key="5">
    <source>
        <dbReference type="ARBA" id="ARBA00007812"/>
    </source>
</evidence>
<evidence type="ECO:0000256" key="12">
    <source>
        <dbReference type="ARBA" id="ARBA00023304"/>
    </source>
</evidence>
<dbReference type="Pfam" id="PF02776">
    <property type="entry name" value="TPP_enzyme_N"/>
    <property type="match status" value="1"/>
</dbReference>
<feature type="region of interest" description="Disordered" evidence="14">
    <location>
        <begin position="1"/>
        <end position="21"/>
    </location>
</feature>
<proteinExistence type="inferred from homology"/>
<dbReference type="InterPro" id="IPR012001">
    <property type="entry name" value="Thiamin_PyroP_enz_TPP-bd_dom"/>
</dbReference>
<evidence type="ECO:0000256" key="14">
    <source>
        <dbReference type="SAM" id="MobiDB-lite"/>
    </source>
</evidence>
<dbReference type="CDD" id="cd02015">
    <property type="entry name" value="TPP_AHAS"/>
    <property type="match status" value="1"/>
</dbReference>
<dbReference type="GO" id="GO:0003984">
    <property type="term" value="F:acetolactate synthase activity"/>
    <property type="evidence" value="ECO:0007669"/>
    <property type="project" value="UniProtKB-EC"/>
</dbReference>
<evidence type="ECO:0000259" key="16">
    <source>
        <dbReference type="Pfam" id="PF02775"/>
    </source>
</evidence>
<dbReference type="InterPro" id="IPR012000">
    <property type="entry name" value="Thiamin_PyroP_enz_cen_dom"/>
</dbReference>
<dbReference type="GO" id="GO:0009099">
    <property type="term" value="P:L-valine biosynthetic process"/>
    <property type="evidence" value="ECO:0007669"/>
    <property type="project" value="UniProtKB-UniPathway"/>
</dbReference>
<keyword evidence="7" id="KW-0028">Amino-acid biosynthesis</keyword>
<keyword evidence="9" id="KW-0479">Metal-binding</keyword>
<evidence type="ECO:0000256" key="10">
    <source>
        <dbReference type="ARBA" id="ARBA00022842"/>
    </source>
</evidence>
<feature type="domain" description="Thiamine pyrophosphate enzyme N-terminal TPP-binding" evidence="17">
    <location>
        <begin position="36"/>
        <end position="150"/>
    </location>
</feature>
<dbReference type="SUPFAM" id="SSF52518">
    <property type="entry name" value="Thiamin diphosphate-binding fold (THDP-binding)"/>
    <property type="match status" value="2"/>
</dbReference>
<evidence type="ECO:0000256" key="2">
    <source>
        <dbReference type="ARBA" id="ARBA00001964"/>
    </source>
</evidence>
<dbReference type="InterPro" id="IPR039368">
    <property type="entry name" value="AHAS_TPP"/>
</dbReference>
<evidence type="ECO:0000259" key="17">
    <source>
        <dbReference type="Pfam" id="PF02776"/>
    </source>
</evidence>
<dbReference type="InterPro" id="IPR012846">
    <property type="entry name" value="Acetolactate_synth_lsu"/>
</dbReference>
<evidence type="ECO:0000256" key="1">
    <source>
        <dbReference type="ARBA" id="ARBA00001946"/>
    </source>
</evidence>
<evidence type="ECO:0000256" key="3">
    <source>
        <dbReference type="ARBA" id="ARBA00004974"/>
    </source>
</evidence>
<keyword evidence="10" id="KW-0460">Magnesium</keyword>
<dbReference type="InterPro" id="IPR011766">
    <property type="entry name" value="TPP_enzyme_TPP-bd"/>
</dbReference>
<dbReference type="Gene3D" id="3.40.50.1220">
    <property type="entry name" value="TPP-binding domain"/>
    <property type="match status" value="1"/>
</dbReference>
<evidence type="ECO:0000256" key="7">
    <source>
        <dbReference type="ARBA" id="ARBA00022605"/>
    </source>
</evidence>
<evidence type="ECO:0000256" key="8">
    <source>
        <dbReference type="ARBA" id="ARBA00022679"/>
    </source>
</evidence>
<dbReference type="UniPathway" id="UPA00047">
    <property type="reaction ID" value="UER00055"/>
</dbReference>
<comment type="cofactor">
    <cofactor evidence="2">
        <name>thiamine diphosphate</name>
        <dbReference type="ChEBI" id="CHEBI:58937"/>
    </cofactor>
</comment>
<comment type="pathway">
    <text evidence="3">Amino-acid biosynthesis; L-isoleucine biosynthesis; L-isoleucine from 2-oxobutanoate: step 1/4.</text>
</comment>
<reference evidence="18" key="1">
    <citation type="submission" date="2020-05" db="EMBL/GenBank/DDBJ databases">
        <authorList>
            <person name="Chiriac C."/>
            <person name="Salcher M."/>
            <person name="Ghai R."/>
            <person name="Kavagutti S V."/>
        </authorList>
    </citation>
    <scope>NUCLEOTIDE SEQUENCE</scope>
</reference>
<dbReference type="Pfam" id="PF00205">
    <property type="entry name" value="TPP_enzyme_M"/>
    <property type="match status" value="1"/>
</dbReference>
<evidence type="ECO:0000256" key="13">
    <source>
        <dbReference type="RuleBase" id="RU362132"/>
    </source>
</evidence>
<dbReference type="GO" id="GO:0005948">
    <property type="term" value="C:acetolactate synthase complex"/>
    <property type="evidence" value="ECO:0007669"/>
    <property type="project" value="TreeGrafter"/>
</dbReference>
<dbReference type="GO" id="GO:0000287">
    <property type="term" value="F:magnesium ion binding"/>
    <property type="evidence" value="ECO:0007669"/>
    <property type="project" value="InterPro"/>
</dbReference>
<gene>
    <name evidence="18" type="ORF">UFOPK3564_03413</name>
</gene>
<dbReference type="CDD" id="cd07035">
    <property type="entry name" value="TPP_PYR_POX_like"/>
    <property type="match status" value="1"/>
</dbReference>
<dbReference type="GO" id="GO:0009097">
    <property type="term" value="P:isoleucine biosynthetic process"/>
    <property type="evidence" value="ECO:0007669"/>
    <property type="project" value="UniProtKB-UniPathway"/>
</dbReference>
<evidence type="ECO:0000259" key="15">
    <source>
        <dbReference type="Pfam" id="PF00205"/>
    </source>
</evidence>
<comment type="pathway">
    <text evidence="4">Amino-acid biosynthesis; L-valine biosynthesis; L-valine from pyruvate: step 1/4.</text>
</comment>
<feature type="domain" description="Thiamine pyrophosphate enzyme TPP-binding" evidence="16">
    <location>
        <begin position="432"/>
        <end position="613"/>
    </location>
</feature>
<sequence>MSDDRITSATPGAATGTEGDVVPALAATTTSAAAPRGADRLVEALVAEGVDLVFGLPGGASLSLHDALDASPIRHVLVRHEAAAGHAAEGYARASGRVGVAVVTSGPGATNLVTAIADAYADSLPTVFITAQVPTTLRGSNAFQECDVIGMTAPVVKHGIAVERADDVGSAIHEAFEIASTGRPGPVVVDVPSDLLKAPARAPQGAPSLPGYRPRTAPNGRQLRRAAEAIAAARRPVLYAGGGVVHAAAERELTALARRCDLPVVTTLMALGAYPQTDVRWLGMPGMYGTEVANRALDEADLIIAVGARFDDRVTGSLSSFARTAKVVHVDADASEIGKNVEAHVPVVGDARAALTGIAGALDALEADTGGAGDALRGRDGAVLRPWWERIAAWRAAHPARRPAHADGVVSAEATLDRLGALTGGRAIVTTDVGQHQMWAAQRLRFAGPRRWITSGGLGTMGFGLPAAIGASLAVQAALRDGGPAEDGPRGGRAGDGAHGVLGDGTPVDADTPVVCVSGDGSLVMHLQELATAVDAGTPVKVLVFDNASLGMVRQQQDTHYAGRRAASALPGLDWEALGRGFGVAARSVEDPAEIDDALQELLAADGPALLRVGIPVEQGCDPTFAAGAPAVPRD</sequence>
<dbReference type="Pfam" id="PF02775">
    <property type="entry name" value="TPP_enzyme_C"/>
    <property type="match status" value="1"/>
</dbReference>
<comment type="cofactor">
    <cofactor evidence="1">
        <name>Mg(2+)</name>
        <dbReference type="ChEBI" id="CHEBI:18420"/>
    </cofactor>
</comment>
<dbReference type="EMBL" id="CAFBMK010000327">
    <property type="protein sequence ID" value="CAB4949500.1"/>
    <property type="molecule type" value="Genomic_DNA"/>
</dbReference>
<keyword evidence="8" id="KW-0808">Transferase</keyword>
<dbReference type="PANTHER" id="PTHR18968">
    <property type="entry name" value="THIAMINE PYROPHOSPHATE ENZYMES"/>
    <property type="match status" value="1"/>
</dbReference>
<dbReference type="Gene3D" id="3.40.50.970">
    <property type="match status" value="3"/>
</dbReference>
<dbReference type="InterPro" id="IPR029035">
    <property type="entry name" value="DHS-like_NAD/FAD-binding_dom"/>
</dbReference>
<dbReference type="EC" id="2.2.1.6" evidence="6"/>
<feature type="region of interest" description="Disordered" evidence="14">
    <location>
        <begin position="481"/>
        <end position="506"/>
    </location>
</feature>
<name>A0A6J7K0G9_9ZZZZ</name>
<dbReference type="GO" id="GO:0030976">
    <property type="term" value="F:thiamine pyrophosphate binding"/>
    <property type="evidence" value="ECO:0007669"/>
    <property type="project" value="InterPro"/>
</dbReference>
<dbReference type="FunFam" id="3.40.50.970:FF:000007">
    <property type="entry name" value="Acetolactate synthase"/>
    <property type="match status" value="1"/>
</dbReference>
<protein>
    <recommendedName>
        <fullName evidence="6">acetolactate synthase</fullName>
        <ecNumber evidence="6">2.2.1.6</ecNumber>
    </recommendedName>
</protein>
<organism evidence="18">
    <name type="scientific">freshwater metagenome</name>
    <dbReference type="NCBI Taxonomy" id="449393"/>
    <lineage>
        <taxon>unclassified sequences</taxon>
        <taxon>metagenomes</taxon>
        <taxon>ecological metagenomes</taxon>
    </lineage>
</organism>
<feature type="compositionally biased region" description="Gly residues" evidence="14">
    <location>
        <begin position="491"/>
        <end position="503"/>
    </location>
</feature>
<dbReference type="UniPathway" id="UPA00049">
    <property type="reaction ID" value="UER00059"/>
</dbReference>